<proteinExistence type="predicted"/>
<accession>A0ABN7UXQ7</accession>
<feature type="region of interest" description="Disordered" evidence="1">
    <location>
        <begin position="1"/>
        <end position="40"/>
    </location>
</feature>
<comment type="caution">
    <text evidence="2">The sequence shown here is derived from an EMBL/GenBank/DDBJ whole genome shotgun (WGS) entry which is preliminary data.</text>
</comment>
<protein>
    <submittedName>
        <fullName evidence="2">24843_t:CDS:1</fullName>
    </submittedName>
</protein>
<name>A0ABN7UXQ7_GIGMA</name>
<evidence type="ECO:0000256" key="1">
    <source>
        <dbReference type="SAM" id="MobiDB-lite"/>
    </source>
</evidence>
<dbReference type="EMBL" id="CAJVQB010006666">
    <property type="protein sequence ID" value="CAG8689143.1"/>
    <property type="molecule type" value="Genomic_DNA"/>
</dbReference>
<dbReference type="Proteomes" id="UP000789901">
    <property type="component" value="Unassembled WGS sequence"/>
</dbReference>
<evidence type="ECO:0000313" key="3">
    <source>
        <dbReference type="Proteomes" id="UP000789901"/>
    </source>
</evidence>
<feature type="non-terminal residue" evidence="2">
    <location>
        <position position="1"/>
    </location>
</feature>
<reference evidence="2 3" key="1">
    <citation type="submission" date="2021-06" db="EMBL/GenBank/DDBJ databases">
        <authorList>
            <person name="Kallberg Y."/>
            <person name="Tangrot J."/>
            <person name="Rosling A."/>
        </authorList>
    </citation>
    <scope>NUCLEOTIDE SEQUENCE [LARGE SCALE GENOMIC DNA]</scope>
    <source>
        <strain evidence="2 3">120-4 pot B 10/14</strain>
    </source>
</reference>
<evidence type="ECO:0000313" key="2">
    <source>
        <dbReference type="EMBL" id="CAG8689143.1"/>
    </source>
</evidence>
<sequence length="40" mass="4810">ITKNQLQKRQCEKVLNYLPPPQRQYQAMTRRRNTKTPPPS</sequence>
<keyword evidence="3" id="KW-1185">Reference proteome</keyword>
<gene>
    <name evidence="2" type="ORF">GMARGA_LOCUS11398</name>
</gene>
<organism evidence="2 3">
    <name type="scientific">Gigaspora margarita</name>
    <dbReference type="NCBI Taxonomy" id="4874"/>
    <lineage>
        <taxon>Eukaryota</taxon>
        <taxon>Fungi</taxon>
        <taxon>Fungi incertae sedis</taxon>
        <taxon>Mucoromycota</taxon>
        <taxon>Glomeromycotina</taxon>
        <taxon>Glomeromycetes</taxon>
        <taxon>Diversisporales</taxon>
        <taxon>Gigasporaceae</taxon>
        <taxon>Gigaspora</taxon>
    </lineage>
</organism>